<feature type="transmembrane region" description="Helical" evidence="7">
    <location>
        <begin position="12"/>
        <end position="33"/>
    </location>
</feature>
<dbReference type="EMBL" id="HE806323">
    <property type="protein sequence ID" value="CCH62451.1"/>
    <property type="molecule type" value="Genomic_DNA"/>
</dbReference>
<dbReference type="GeneID" id="14497608"/>
<dbReference type="PANTHER" id="PTHR16201">
    <property type="entry name" value="SEVEN TRANSMEMBRANE PROTEIN 1-RELATED"/>
    <property type="match status" value="1"/>
</dbReference>
<evidence type="ECO:0000256" key="4">
    <source>
        <dbReference type="ARBA" id="ARBA00023136"/>
    </source>
</evidence>
<dbReference type="RefSeq" id="XP_004181970.1">
    <property type="nucleotide sequence ID" value="XM_004181922.1"/>
</dbReference>
<keyword evidence="9" id="KW-1185">Reference proteome</keyword>
<dbReference type="InterPro" id="IPR051415">
    <property type="entry name" value="LAAT-1"/>
</dbReference>
<dbReference type="SMART" id="SM00679">
    <property type="entry name" value="CTNS"/>
    <property type="match status" value="2"/>
</dbReference>
<feature type="transmembrane region" description="Helical" evidence="7">
    <location>
        <begin position="231"/>
        <end position="254"/>
    </location>
</feature>
<feature type="transmembrane region" description="Helical" evidence="7">
    <location>
        <begin position="75"/>
        <end position="93"/>
    </location>
</feature>
<dbReference type="HOGENOM" id="CLU_019699_3_1_1"/>
<dbReference type="AlphaFoldDB" id="I2H7U9"/>
<dbReference type="FunFam" id="1.20.1280.290:FF:000009">
    <property type="entry name" value="PQ loop repeat family protein"/>
    <property type="match status" value="1"/>
</dbReference>
<gene>
    <name evidence="8" type="primary">TBLA0H01640</name>
    <name evidence="8" type="ORF">TBLA_0H01640</name>
</gene>
<dbReference type="GO" id="GO:0061459">
    <property type="term" value="F:L-arginine transmembrane transporter activity"/>
    <property type="evidence" value="ECO:0007669"/>
    <property type="project" value="EnsemblFungi"/>
</dbReference>
<dbReference type="GO" id="GO:0000329">
    <property type="term" value="C:fungal-type vacuole membrane"/>
    <property type="evidence" value="ECO:0007669"/>
    <property type="project" value="EnsemblFungi"/>
</dbReference>
<evidence type="ECO:0000313" key="8">
    <source>
        <dbReference type="EMBL" id="CCH62451.1"/>
    </source>
</evidence>
<proteinExistence type="inferred from homology"/>
<comment type="similarity">
    <text evidence="5">Belongs to the laat-1 family.</text>
</comment>
<evidence type="ECO:0000256" key="5">
    <source>
        <dbReference type="ARBA" id="ARBA00038039"/>
    </source>
</evidence>
<evidence type="ECO:0000256" key="1">
    <source>
        <dbReference type="ARBA" id="ARBA00004141"/>
    </source>
</evidence>
<accession>I2H7U9</accession>
<evidence type="ECO:0000313" key="9">
    <source>
        <dbReference type="Proteomes" id="UP000002866"/>
    </source>
</evidence>
<dbReference type="Gene3D" id="1.20.1280.290">
    <property type="match status" value="2"/>
</dbReference>
<comment type="catalytic activity">
    <reaction evidence="6">
        <text>L-histidine(out) + L-arginine(in) = L-histidine(in) + L-arginine(out)</text>
        <dbReference type="Rhea" id="RHEA:71063"/>
        <dbReference type="ChEBI" id="CHEBI:32682"/>
        <dbReference type="ChEBI" id="CHEBI:57595"/>
    </reaction>
</comment>
<feature type="transmembrane region" description="Helical" evidence="7">
    <location>
        <begin position="194"/>
        <end position="210"/>
    </location>
</feature>
<dbReference type="Proteomes" id="UP000002866">
    <property type="component" value="Chromosome 8"/>
</dbReference>
<dbReference type="GO" id="GO:0034490">
    <property type="term" value="P:basic amino acid transmembrane import into vacuole"/>
    <property type="evidence" value="ECO:0007669"/>
    <property type="project" value="EnsemblFungi"/>
</dbReference>
<protein>
    <submittedName>
        <fullName evidence="8">Uncharacterized protein</fullName>
    </submittedName>
</protein>
<dbReference type="Pfam" id="PF04193">
    <property type="entry name" value="PQ-loop"/>
    <property type="match status" value="2"/>
</dbReference>
<feature type="transmembrane region" description="Helical" evidence="7">
    <location>
        <begin position="45"/>
        <end position="63"/>
    </location>
</feature>
<dbReference type="GO" id="GO:0034488">
    <property type="term" value="P:basic amino acid transmembrane export from vacuole"/>
    <property type="evidence" value="ECO:0007669"/>
    <property type="project" value="EnsemblFungi"/>
</dbReference>
<name>I2H7U9_HENB6</name>
<dbReference type="PANTHER" id="PTHR16201:SF34">
    <property type="entry name" value="LYSOSOMAL AMINO ACID TRANSPORTER 1"/>
    <property type="match status" value="1"/>
</dbReference>
<dbReference type="InterPro" id="IPR006603">
    <property type="entry name" value="PQ-loop_rpt"/>
</dbReference>
<evidence type="ECO:0000256" key="7">
    <source>
        <dbReference type="SAM" id="Phobius"/>
    </source>
</evidence>
<evidence type="ECO:0000256" key="3">
    <source>
        <dbReference type="ARBA" id="ARBA00022989"/>
    </source>
</evidence>
<evidence type="ECO:0000256" key="6">
    <source>
        <dbReference type="ARBA" id="ARBA00050768"/>
    </source>
</evidence>
<sequence length="302" mass="32550">MTECINSIWPLISRACSTVTFLTSFVSLFPQLWETYRDKSVEGLSPYFIICWLMADITTLYGAQLTGQMKFQVWLAIYFLCNDLCMLSQYWYYGILHGNRLAKSESESSGLCEGSAANNSGLAYGSLGLHDEENIGHVRNEAGGGIIQPMLAGALLAANATAAAIQSHPEFTNPGLAPPPGEGFPGSPGMPSSRAGRILAWAGALLYVGARVPQLIRNYRRQSTDGVSPGLFAATLAGNFAYAGGIVTGCPFLTSPDRGEYLKEALPFVVGSLGTVLFDVIYFYQHFVLYAQGKGERTLGVI</sequence>
<dbReference type="FunCoup" id="I2H7U9">
    <property type="interactions" value="12"/>
</dbReference>
<feature type="transmembrane region" description="Helical" evidence="7">
    <location>
        <begin position="266"/>
        <end position="284"/>
    </location>
</feature>
<comment type="subcellular location">
    <subcellularLocation>
        <location evidence="1">Membrane</location>
        <topology evidence="1">Multi-pass membrane protein</topology>
    </subcellularLocation>
</comment>
<dbReference type="OrthoDB" id="8048523at2759"/>
<keyword evidence="4 7" id="KW-0472">Membrane</keyword>
<evidence type="ECO:0000256" key="2">
    <source>
        <dbReference type="ARBA" id="ARBA00022692"/>
    </source>
</evidence>
<dbReference type="InParanoid" id="I2H7U9"/>
<dbReference type="OMA" id="FYQHYVL"/>
<organism evidence="8 9">
    <name type="scientific">Henningerozyma blattae (strain ATCC 34711 / CBS 6284 / DSM 70876 / NBRC 10599 / NRRL Y-10934 / UCD 77-7)</name>
    <name type="common">Yeast</name>
    <name type="synonym">Tetrapisispora blattae</name>
    <dbReference type="NCBI Taxonomy" id="1071380"/>
    <lineage>
        <taxon>Eukaryota</taxon>
        <taxon>Fungi</taxon>
        <taxon>Dikarya</taxon>
        <taxon>Ascomycota</taxon>
        <taxon>Saccharomycotina</taxon>
        <taxon>Saccharomycetes</taxon>
        <taxon>Saccharomycetales</taxon>
        <taxon>Saccharomycetaceae</taxon>
        <taxon>Henningerozyma</taxon>
    </lineage>
</organism>
<keyword evidence="3 7" id="KW-1133">Transmembrane helix</keyword>
<keyword evidence="2 7" id="KW-0812">Transmembrane</keyword>
<dbReference type="eggNOG" id="KOG2913">
    <property type="taxonomic scope" value="Eukaryota"/>
</dbReference>
<dbReference type="KEGG" id="tbl:TBLA_0H01640"/>
<reference evidence="8 9" key="1">
    <citation type="journal article" date="2011" name="Proc. Natl. Acad. Sci. U.S.A.">
        <title>Evolutionary erosion of yeast sex chromosomes by mating-type switching accidents.</title>
        <authorList>
            <person name="Gordon J.L."/>
            <person name="Armisen D."/>
            <person name="Proux-Wera E."/>
            <person name="Oheigeartaigh S.S."/>
            <person name="Byrne K.P."/>
            <person name="Wolfe K.H."/>
        </authorList>
    </citation>
    <scope>NUCLEOTIDE SEQUENCE [LARGE SCALE GENOMIC DNA]</scope>
    <source>
        <strain evidence="9">ATCC 34711 / CBS 6284 / DSM 70876 / NBRC 10599 / NRRL Y-10934 / UCD 77-7</strain>
    </source>
</reference>